<evidence type="ECO:0000313" key="1">
    <source>
        <dbReference type="EMBL" id="MPC48281.1"/>
    </source>
</evidence>
<proteinExistence type="predicted"/>
<dbReference type="AlphaFoldDB" id="A0A5B7FLH5"/>
<gene>
    <name evidence="1" type="ORF">E2C01_042048</name>
</gene>
<accession>A0A5B7FLH5</accession>
<dbReference type="EMBL" id="VSRR010008203">
    <property type="protein sequence ID" value="MPC48281.1"/>
    <property type="molecule type" value="Genomic_DNA"/>
</dbReference>
<comment type="caution">
    <text evidence="1">The sequence shown here is derived from an EMBL/GenBank/DDBJ whole genome shotgun (WGS) entry which is preliminary data.</text>
</comment>
<dbReference type="Proteomes" id="UP000324222">
    <property type="component" value="Unassembled WGS sequence"/>
</dbReference>
<protein>
    <submittedName>
        <fullName evidence="1">Uncharacterized protein</fullName>
    </submittedName>
</protein>
<keyword evidence="2" id="KW-1185">Reference proteome</keyword>
<organism evidence="1 2">
    <name type="scientific">Portunus trituberculatus</name>
    <name type="common">Swimming crab</name>
    <name type="synonym">Neptunus trituberculatus</name>
    <dbReference type="NCBI Taxonomy" id="210409"/>
    <lineage>
        <taxon>Eukaryota</taxon>
        <taxon>Metazoa</taxon>
        <taxon>Ecdysozoa</taxon>
        <taxon>Arthropoda</taxon>
        <taxon>Crustacea</taxon>
        <taxon>Multicrustacea</taxon>
        <taxon>Malacostraca</taxon>
        <taxon>Eumalacostraca</taxon>
        <taxon>Eucarida</taxon>
        <taxon>Decapoda</taxon>
        <taxon>Pleocyemata</taxon>
        <taxon>Brachyura</taxon>
        <taxon>Eubrachyura</taxon>
        <taxon>Portunoidea</taxon>
        <taxon>Portunidae</taxon>
        <taxon>Portuninae</taxon>
        <taxon>Portunus</taxon>
    </lineage>
</organism>
<sequence>MASHVQPAVAMIVAMGTICVCAMDAEAGFHDAMMIAVPSSDTPRAPSNVLTVDKPSIWCPSLLDAPPVMTGVGACSFSSV</sequence>
<reference evidence="1 2" key="1">
    <citation type="submission" date="2019-05" db="EMBL/GenBank/DDBJ databases">
        <title>Another draft genome of Portunus trituberculatus and its Hox gene families provides insights of decapod evolution.</title>
        <authorList>
            <person name="Jeong J.-H."/>
            <person name="Song I."/>
            <person name="Kim S."/>
            <person name="Choi T."/>
            <person name="Kim D."/>
            <person name="Ryu S."/>
            <person name="Kim W."/>
        </authorList>
    </citation>
    <scope>NUCLEOTIDE SEQUENCE [LARGE SCALE GENOMIC DNA]</scope>
    <source>
        <tissue evidence="1">Muscle</tissue>
    </source>
</reference>
<name>A0A5B7FLH5_PORTR</name>
<evidence type="ECO:0000313" key="2">
    <source>
        <dbReference type="Proteomes" id="UP000324222"/>
    </source>
</evidence>